<evidence type="ECO:0000256" key="8">
    <source>
        <dbReference type="ARBA" id="ARBA00022909"/>
    </source>
</evidence>
<comment type="caution">
    <text evidence="14">The sequence shown here is derived from an EMBL/GenBank/DDBJ whole genome shotgun (WGS) entry which is preliminary data.</text>
</comment>
<feature type="compositionally biased region" description="Polar residues" evidence="12">
    <location>
        <begin position="85"/>
        <end position="107"/>
    </location>
</feature>
<dbReference type="PANTHER" id="PTHR11109">
    <property type="entry name" value="GTP CYCLOHYDROLASE I"/>
    <property type="match status" value="1"/>
</dbReference>
<feature type="domain" description="GTP cyclohydrolase I" evidence="13">
    <location>
        <begin position="190"/>
        <end position="365"/>
    </location>
</feature>
<keyword evidence="5" id="KW-0021">Allosteric enzyme</keyword>
<feature type="compositionally biased region" description="Basic and acidic residues" evidence="12">
    <location>
        <begin position="55"/>
        <end position="65"/>
    </location>
</feature>
<dbReference type="Pfam" id="PF01227">
    <property type="entry name" value="GTP_cyclohydroI"/>
    <property type="match status" value="1"/>
</dbReference>
<dbReference type="CDD" id="cd00642">
    <property type="entry name" value="GTP_cyclohydro1"/>
    <property type="match status" value="1"/>
</dbReference>
<dbReference type="AlphaFoldDB" id="A0A3M6YLK4"/>
<dbReference type="Gene3D" id="3.30.1130.10">
    <property type="match status" value="1"/>
</dbReference>
<keyword evidence="6" id="KW-0547">Nucleotide-binding</keyword>
<dbReference type="Proteomes" id="UP000271337">
    <property type="component" value="Unassembled WGS sequence"/>
</dbReference>
<name>A0A3M6YLK4_HORWE</name>
<dbReference type="EMBL" id="QWIL01001398">
    <property type="protein sequence ID" value="RMY03772.1"/>
    <property type="molecule type" value="Genomic_DNA"/>
</dbReference>
<dbReference type="VEuPathDB" id="FungiDB:BTJ68_11948"/>
<dbReference type="UniPathway" id="UPA00848">
    <property type="reaction ID" value="UER00151"/>
</dbReference>
<dbReference type="PANTHER" id="PTHR11109:SF7">
    <property type="entry name" value="GTP CYCLOHYDROLASE 1"/>
    <property type="match status" value="1"/>
</dbReference>
<evidence type="ECO:0000313" key="15">
    <source>
        <dbReference type="Proteomes" id="UP000271337"/>
    </source>
</evidence>
<evidence type="ECO:0000313" key="14">
    <source>
        <dbReference type="EMBL" id="RMY03772.1"/>
    </source>
</evidence>
<keyword evidence="7" id="KW-0378">Hydrolase</keyword>
<reference evidence="14 15" key="1">
    <citation type="journal article" date="2018" name="BMC Genomics">
        <title>Genomic evidence for intraspecific hybridization in a clonal and extremely halotolerant yeast.</title>
        <authorList>
            <person name="Gostincar C."/>
            <person name="Stajich J.E."/>
            <person name="Zupancic J."/>
            <person name="Zalar P."/>
            <person name="Gunde-Cimerman N."/>
        </authorList>
    </citation>
    <scope>NUCLEOTIDE SEQUENCE [LARGE SCALE GENOMIC DNA]</scope>
    <source>
        <strain evidence="14 15">EXF-6669</strain>
    </source>
</reference>
<feature type="compositionally biased region" description="Basic and acidic residues" evidence="12">
    <location>
        <begin position="122"/>
        <end position="135"/>
    </location>
</feature>
<evidence type="ECO:0000256" key="10">
    <source>
        <dbReference type="ARBA" id="ARBA00030854"/>
    </source>
</evidence>
<keyword evidence="9" id="KW-0342">GTP-binding</keyword>
<dbReference type="GO" id="GO:0005737">
    <property type="term" value="C:cytoplasm"/>
    <property type="evidence" value="ECO:0007669"/>
    <property type="project" value="TreeGrafter"/>
</dbReference>
<evidence type="ECO:0000256" key="6">
    <source>
        <dbReference type="ARBA" id="ARBA00022741"/>
    </source>
</evidence>
<dbReference type="NCBIfam" id="TIGR00063">
    <property type="entry name" value="folE"/>
    <property type="match status" value="1"/>
</dbReference>
<dbReference type="GO" id="GO:0005525">
    <property type="term" value="F:GTP binding"/>
    <property type="evidence" value="ECO:0007669"/>
    <property type="project" value="UniProtKB-KW"/>
</dbReference>
<dbReference type="InterPro" id="IPR001474">
    <property type="entry name" value="GTP_CycHdrlase_I"/>
</dbReference>
<evidence type="ECO:0000256" key="5">
    <source>
        <dbReference type="ARBA" id="ARBA00022533"/>
    </source>
</evidence>
<evidence type="ECO:0000256" key="11">
    <source>
        <dbReference type="ARBA" id="ARBA00055676"/>
    </source>
</evidence>
<organism evidence="14 15">
    <name type="scientific">Hortaea werneckii</name>
    <name type="common">Black yeast</name>
    <name type="synonym">Cladosporium werneckii</name>
    <dbReference type="NCBI Taxonomy" id="91943"/>
    <lineage>
        <taxon>Eukaryota</taxon>
        <taxon>Fungi</taxon>
        <taxon>Dikarya</taxon>
        <taxon>Ascomycota</taxon>
        <taxon>Pezizomycotina</taxon>
        <taxon>Dothideomycetes</taxon>
        <taxon>Dothideomycetidae</taxon>
        <taxon>Mycosphaerellales</taxon>
        <taxon>Teratosphaeriaceae</taxon>
        <taxon>Hortaea</taxon>
    </lineage>
</organism>
<dbReference type="SUPFAM" id="SSF55620">
    <property type="entry name" value="Tetrahydrobiopterin biosynthesis enzymes-like"/>
    <property type="match status" value="1"/>
</dbReference>
<dbReference type="GO" id="GO:0008270">
    <property type="term" value="F:zinc ion binding"/>
    <property type="evidence" value="ECO:0007669"/>
    <property type="project" value="TreeGrafter"/>
</dbReference>
<evidence type="ECO:0000256" key="7">
    <source>
        <dbReference type="ARBA" id="ARBA00022801"/>
    </source>
</evidence>
<dbReference type="FunFam" id="1.10.286.10:FF:000003">
    <property type="entry name" value="GTP cyclohydrolase 1"/>
    <property type="match status" value="1"/>
</dbReference>
<comment type="function">
    <text evidence="11">GTP cyclohydrolase 1 is the first enzyme in the biosynthetic pathway leading to folic acid.</text>
</comment>
<dbReference type="NCBIfam" id="NF006825">
    <property type="entry name" value="PRK09347.1-2"/>
    <property type="match status" value="1"/>
</dbReference>
<dbReference type="InterPro" id="IPR020602">
    <property type="entry name" value="GTP_CycHdrlase_I_dom"/>
</dbReference>
<dbReference type="NCBIfam" id="NF006826">
    <property type="entry name" value="PRK09347.1-3"/>
    <property type="match status" value="1"/>
</dbReference>
<dbReference type="InterPro" id="IPR043134">
    <property type="entry name" value="GTP-CH-I_N"/>
</dbReference>
<dbReference type="Gene3D" id="1.10.286.10">
    <property type="match status" value="1"/>
</dbReference>
<feature type="region of interest" description="Disordered" evidence="12">
    <location>
        <begin position="85"/>
        <end position="163"/>
    </location>
</feature>
<accession>A0A3M6YLK4</accession>
<dbReference type="OrthoDB" id="4966at2759"/>
<evidence type="ECO:0000259" key="13">
    <source>
        <dbReference type="Pfam" id="PF01227"/>
    </source>
</evidence>
<dbReference type="HAMAP" id="MF_00223">
    <property type="entry name" value="FolE"/>
    <property type="match status" value="1"/>
</dbReference>
<evidence type="ECO:0000256" key="9">
    <source>
        <dbReference type="ARBA" id="ARBA00023134"/>
    </source>
</evidence>
<dbReference type="GO" id="GO:0046656">
    <property type="term" value="P:folic acid biosynthetic process"/>
    <property type="evidence" value="ECO:0007669"/>
    <property type="project" value="UniProtKB-KW"/>
</dbReference>
<gene>
    <name evidence="14" type="ORF">D0867_10575</name>
</gene>
<dbReference type="GO" id="GO:0006729">
    <property type="term" value="P:tetrahydrobiopterin biosynthetic process"/>
    <property type="evidence" value="ECO:0007669"/>
    <property type="project" value="TreeGrafter"/>
</dbReference>
<dbReference type="InterPro" id="IPR043133">
    <property type="entry name" value="GTP-CH-I_C/QueF"/>
</dbReference>
<evidence type="ECO:0000256" key="12">
    <source>
        <dbReference type="SAM" id="MobiDB-lite"/>
    </source>
</evidence>
<sequence>MRLDRRVDEDFLSYFYLNFLRLRVTPAMDQTHYSPRPKAIPSHLINGHSPLHPDYSAEKEKDERAHTYDSIKSSMGPHKQPLSLEQLSLNGDGTPSANHSDASQRVSARQYEDVTDQDIEDLDLKVAARDGRDEAPMTPPASTSRSESPFTAGPAIDFEGLSWPSGGTVDRLKERSDPAAAHERLQKLSGAVRTILECIGEDPDREGLHGTPERYAKAMMFFTKGYEENLRDIVNGAVFHEDHDELVIVKDIEIYSLCEHHLVPFTGKMHIGYIPSRRVIGLSKLARIADMFARRLQVQERLTKQVALALSEVLKPQGVAVVMESSHMCMVMRGVEKSGAVTTTSCMLGAMRKRAKTREEFLSLLRR</sequence>
<feature type="region of interest" description="Disordered" evidence="12">
    <location>
        <begin position="44"/>
        <end position="65"/>
    </location>
</feature>
<dbReference type="GO" id="GO:0003934">
    <property type="term" value="F:GTP cyclohydrolase I activity"/>
    <property type="evidence" value="ECO:0007669"/>
    <property type="project" value="UniProtKB-EC"/>
</dbReference>
<protein>
    <recommendedName>
        <fullName evidence="4">GTP cyclohydrolase 1</fullName>
        <ecNumber evidence="3">3.5.4.16</ecNumber>
    </recommendedName>
    <alternativeName>
        <fullName evidence="10">GTP cyclohydrolase I</fullName>
    </alternativeName>
</protein>
<dbReference type="FunFam" id="3.30.1130.10:FF:000012">
    <property type="entry name" value="GTP cyclohydrolase 1"/>
    <property type="match status" value="1"/>
</dbReference>
<dbReference type="PROSITE" id="PS00860">
    <property type="entry name" value="GTP_CYCLOHYDROL_1_2"/>
    <property type="match status" value="1"/>
</dbReference>
<keyword evidence="8" id="KW-0289">Folate biosynthesis</keyword>
<comment type="pathway">
    <text evidence="1">Cofactor biosynthesis; 7,8-dihydroneopterin triphosphate biosynthesis; 7,8-dihydroneopterin triphosphate from GTP: step 1/1.</text>
</comment>
<proteinExistence type="inferred from homology"/>
<evidence type="ECO:0000256" key="2">
    <source>
        <dbReference type="ARBA" id="ARBA00008085"/>
    </source>
</evidence>
<evidence type="ECO:0000256" key="1">
    <source>
        <dbReference type="ARBA" id="ARBA00005080"/>
    </source>
</evidence>
<dbReference type="PROSITE" id="PS00859">
    <property type="entry name" value="GTP_CYCLOHYDROL_1_1"/>
    <property type="match status" value="1"/>
</dbReference>
<feature type="compositionally biased region" description="Polar residues" evidence="12">
    <location>
        <begin position="140"/>
        <end position="149"/>
    </location>
</feature>
<evidence type="ECO:0000256" key="3">
    <source>
        <dbReference type="ARBA" id="ARBA00012715"/>
    </source>
</evidence>
<comment type="similarity">
    <text evidence="2">Belongs to the GTP cyclohydrolase I family.</text>
</comment>
<dbReference type="EC" id="3.5.4.16" evidence="3"/>
<dbReference type="GO" id="GO:0046654">
    <property type="term" value="P:tetrahydrofolate biosynthetic process"/>
    <property type="evidence" value="ECO:0007669"/>
    <property type="project" value="InterPro"/>
</dbReference>
<evidence type="ECO:0000256" key="4">
    <source>
        <dbReference type="ARBA" id="ARBA00017272"/>
    </source>
</evidence>
<dbReference type="InterPro" id="IPR018234">
    <property type="entry name" value="GTP_CycHdrlase_I_CS"/>
</dbReference>